<dbReference type="Proteomes" id="UP001174997">
    <property type="component" value="Unassembled WGS sequence"/>
</dbReference>
<feature type="compositionally biased region" description="Low complexity" evidence="1">
    <location>
        <begin position="1100"/>
        <end position="1110"/>
    </location>
</feature>
<feature type="region of interest" description="Disordered" evidence="1">
    <location>
        <begin position="864"/>
        <end position="892"/>
    </location>
</feature>
<feature type="region of interest" description="Disordered" evidence="1">
    <location>
        <begin position="932"/>
        <end position="959"/>
    </location>
</feature>
<evidence type="ECO:0000256" key="1">
    <source>
        <dbReference type="SAM" id="MobiDB-lite"/>
    </source>
</evidence>
<feature type="compositionally biased region" description="Basic and acidic residues" evidence="1">
    <location>
        <begin position="1004"/>
        <end position="1022"/>
    </location>
</feature>
<dbReference type="PANTHER" id="PTHR45737:SF6">
    <property type="entry name" value="VON WILLEBRAND FACTOR A DOMAIN-CONTAINING PROTEIN 5A"/>
    <property type="match status" value="1"/>
</dbReference>
<feature type="compositionally biased region" description="Polar residues" evidence="1">
    <location>
        <begin position="935"/>
        <end position="956"/>
    </location>
</feature>
<reference evidence="4" key="1">
    <citation type="submission" date="2023-06" db="EMBL/GenBank/DDBJ databases">
        <title>Genome-scale phylogeny and comparative genomics of the fungal order Sordariales.</title>
        <authorList>
            <consortium name="Lawrence Berkeley National Laboratory"/>
            <person name="Hensen N."/>
            <person name="Bonometti L."/>
            <person name="Westerberg I."/>
            <person name="Brannstrom I.O."/>
            <person name="Guillou S."/>
            <person name="Cros-Aarteil S."/>
            <person name="Calhoun S."/>
            <person name="Haridas S."/>
            <person name="Kuo A."/>
            <person name="Mondo S."/>
            <person name="Pangilinan J."/>
            <person name="Riley R."/>
            <person name="Labutti K."/>
            <person name="Andreopoulos B."/>
            <person name="Lipzen A."/>
            <person name="Chen C."/>
            <person name="Yanf M."/>
            <person name="Daum C."/>
            <person name="Ng V."/>
            <person name="Clum A."/>
            <person name="Steindorff A."/>
            <person name="Ohm R."/>
            <person name="Martin F."/>
            <person name="Silar P."/>
            <person name="Natvig D."/>
            <person name="Lalanne C."/>
            <person name="Gautier V."/>
            <person name="Ament-Velasquez S.L."/>
            <person name="Kruys A."/>
            <person name="Hutchinson M.I."/>
            <person name="Powell A.J."/>
            <person name="Barry K."/>
            <person name="Miller A.N."/>
            <person name="Grigoriev I.V."/>
            <person name="Debuchy R."/>
            <person name="Gladieux P."/>
            <person name="Thoren M.H."/>
            <person name="Johannesson H."/>
        </authorList>
    </citation>
    <scope>NUCLEOTIDE SEQUENCE</scope>
    <source>
        <strain evidence="4">CBS 307.81</strain>
    </source>
</reference>
<dbReference type="Pfam" id="PF13768">
    <property type="entry name" value="VWA_3"/>
    <property type="match status" value="1"/>
</dbReference>
<dbReference type="Pfam" id="PF08487">
    <property type="entry name" value="VIT"/>
    <property type="match status" value="1"/>
</dbReference>
<dbReference type="PROSITE" id="PS51468">
    <property type="entry name" value="VIT"/>
    <property type="match status" value="1"/>
</dbReference>
<evidence type="ECO:0000259" key="3">
    <source>
        <dbReference type="PROSITE" id="PS51468"/>
    </source>
</evidence>
<evidence type="ECO:0000259" key="2">
    <source>
        <dbReference type="PROSITE" id="PS50234"/>
    </source>
</evidence>
<dbReference type="PROSITE" id="PS50234">
    <property type="entry name" value="VWFA"/>
    <property type="match status" value="1"/>
</dbReference>
<proteinExistence type="predicted"/>
<dbReference type="SMART" id="SM00609">
    <property type="entry name" value="VIT"/>
    <property type="match status" value="1"/>
</dbReference>
<evidence type="ECO:0000313" key="5">
    <source>
        <dbReference type="Proteomes" id="UP001174997"/>
    </source>
</evidence>
<keyword evidence="5" id="KW-1185">Reference proteome</keyword>
<feature type="region of interest" description="Disordered" evidence="1">
    <location>
        <begin position="898"/>
        <end position="917"/>
    </location>
</feature>
<dbReference type="SUPFAM" id="SSF53300">
    <property type="entry name" value="vWA-like"/>
    <property type="match status" value="1"/>
</dbReference>
<dbReference type="EMBL" id="JAULSY010000078">
    <property type="protein sequence ID" value="KAK0667028.1"/>
    <property type="molecule type" value="Genomic_DNA"/>
</dbReference>
<dbReference type="InterPro" id="IPR002035">
    <property type="entry name" value="VWF_A"/>
</dbReference>
<organism evidence="4 5">
    <name type="scientific">Cercophora samala</name>
    <dbReference type="NCBI Taxonomy" id="330535"/>
    <lineage>
        <taxon>Eukaryota</taxon>
        <taxon>Fungi</taxon>
        <taxon>Dikarya</taxon>
        <taxon>Ascomycota</taxon>
        <taxon>Pezizomycotina</taxon>
        <taxon>Sordariomycetes</taxon>
        <taxon>Sordariomycetidae</taxon>
        <taxon>Sordariales</taxon>
        <taxon>Lasiosphaeriaceae</taxon>
        <taxon>Cercophora</taxon>
    </lineage>
</organism>
<feature type="region of interest" description="Disordered" evidence="1">
    <location>
        <begin position="992"/>
        <end position="1023"/>
    </location>
</feature>
<dbReference type="InterPro" id="IPR013694">
    <property type="entry name" value="VIT"/>
</dbReference>
<gene>
    <name evidence="4" type="ORF">QBC41DRAFT_279711</name>
</gene>
<feature type="region of interest" description="Disordered" evidence="1">
    <location>
        <begin position="1089"/>
        <end position="1116"/>
    </location>
</feature>
<feature type="domain" description="VIT" evidence="3">
    <location>
        <begin position="69"/>
        <end position="200"/>
    </location>
</feature>
<protein>
    <submittedName>
        <fullName evidence="4">Poly polymerase 4</fullName>
    </submittedName>
</protein>
<feature type="domain" description="VWFA" evidence="2">
    <location>
        <begin position="362"/>
        <end position="544"/>
    </location>
</feature>
<evidence type="ECO:0000313" key="4">
    <source>
        <dbReference type="EMBL" id="KAK0667028.1"/>
    </source>
</evidence>
<sequence length="1327" mass="145382">MLGYRTNRFAGIISRYDPREPLPADLEHAFHGSHALQVNSYLPHSTSTQPSQSLPTRAPLPVSLHSNVATYTIQEPSLGRNVLPPVSISIDASIIQDTASITVTQLFWNDSDSIIKEAAYTFPLSSGCTVTDFHCRIGHGKVLTGNVKPKEEARDEFQHHVRSRDTGAALLEQDTEEIFTTSLGNLPARTKIRVTVTYIALLKHHFADRKGTTTLTIPTCIASRYGDKPQDYNNAASTSIPEGLKMQIEVVEASKIASITSPTHKVIVENQLGTRAAGSFADLAGQDTGSGVETALVKLEAGSAFLDRDFVLDITTGRPSEETESPQAWIERHPTLPNQQALMLTIPPGFTTQTSNPCDKTEILLLADLSGSMVDKISSLRAAMQFFLKGIPNGRKFNIWCFGSDYKSWQPHSVDYGEASYHSAASWVDTNFEANMGGTELLPAVQATVAARDKKIPTDIIILTDGETWRLDETLEYIRKQRDLTEGRVRFFALGIGPAVSHALVEGIAKAGGGYAEVVREASEGDWEDRVVSMAEAALMTDHLGPMHLEVNITRSDGSKQASSIHNAEQSPADISTLCPFNKSRIFFLFDSFKPSDCITSITLKADTPYGTKSLHIPVTVLEKSSTTIHRLAARSLLDDLERGQSHIHLGSSRPYPGSWDERNRVRKEAEKIACKWSLVSKWTSFFLKEEPCQAKSDDMWCAQGGSEVVDEPGDDLLQPYGPTTNVVMVESGTLSDSASGPVLVGELVSTSRSSSDLSSRAAGRPLQRLAPASSSTVQKDHDGRVPSTLHHHRLPSSDSGASLPSFAAQGYRFSTQHSPRRPKSTVVADLEDGTSGTPVELLQGVGVPASVDDFTPNFAKNHDSVYDFDSSPDESETDPDALNDGLGDELGAAEYPRMHTPQTPTIPPRLSEDSILGYQDHGSETVRVSRYAGASNSKEPSSTTDQQQSDRTFSWVSEEGEAIESLGSLPSYAGGLSHDLSQMDVVLSKPLCEPNRRRQATGGEERKNITSPNNDKDKPLPDNRIVVPYIWESEEDDPLESCASTPQQRDIGYNWDSRTDQPTEVYTKDLPPPASCVAYSPASCRTGESGKLNATTPPNNNNNNNNNNNDNRKPWTDNRIISELLKFQSAKGYFAREYSVQTIDVWPLTTGSSGQENHREEHLMLLCDFLGKQITHRLSLLRDGDSTNNLFGDDNTLKEQNLFTIAICILLQRDFASKRSLWVLMRRKAEGYLKDCVKQRNEAFEKVAAALEGAKIEGYKPAGEELAGPLLEDDCGWVHIAVPEREDGTAKMVEELGIPEGEQSGDEEMDLADFGPEAQIISQIMG</sequence>
<feature type="compositionally biased region" description="Acidic residues" evidence="1">
    <location>
        <begin position="871"/>
        <end position="882"/>
    </location>
</feature>
<comment type="caution">
    <text evidence="4">The sequence shown here is derived from an EMBL/GenBank/DDBJ whole genome shotgun (WGS) entry which is preliminary data.</text>
</comment>
<feature type="region of interest" description="Disordered" evidence="1">
    <location>
        <begin position="754"/>
        <end position="839"/>
    </location>
</feature>
<accession>A0AA39ZA36</accession>
<dbReference type="InterPro" id="IPR036465">
    <property type="entry name" value="vWFA_dom_sf"/>
</dbReference>
<dbReference type="Gene3D" id="3.40.50.410">
    <property type="entry name" value="von Willebrand factor, type A domain"/>
    <property type="match status" value="1"/>
</dbReference>
<name>A0AA39ZA36_9PEZI</name>
<feature type="region of interest" description="Disordered" evidence="1">
    <location>
        <begin position="1036"/>
        <end position="1073"/>
    </location>
</feature>
<dbReference type="PANTHER" id="PTHR45737">
    <property type="entry name" value="VON WILLEBRAND FACTOR A DOMAIN-CONTAINING PROTEIN 5A"/>
    <property type="match status" value="1"/>
</dbReference>